<keyword evidence="8" id="KW-1185">Reference proteome</keyword>
<dbReference type="SUPFAM" id="SSF81321">
    <property type="entry name" value="Family A G protein-coupled receptor-like"/>
    <property type="match status" value="1"/>
</dbReference>
<name>O61912_CAEEL</name>
<dbReference type="GO" id="GO:0016020">
    <property type="term" value="C:membrane"/>
    <property type="evidence" value="ECO:0007669"/>
    <property type="project" value="UniProtKB-SubCell"/>
</dbReference>
<dbReference type="PIR" id="T33246">
    <property type="entry name" value="T33246"/>
</dbReference>
<keyword evidence="2 5" id="KW-0812">Transmembrane</keyword>
<evidence type="ECO:0000313" key="8">
    <source>
        <dbReference type="Proteomes" id="UP000001940"/>
    </source>
</evidence>
<keyword evidence="4 5" id="KW-0472">Membrane</keyword>
<dbReference type="PANTHER" id="PTHR22751">
    <property type="entry name" value="G-PROTEIN COUPLED RECEPTOR-RELATED"/>
    <property type="match status" value="1"/>
</dbReference>
<dbReference type="WormBase" id="H27D07.5">
    <property type="protein sequence ID" value="CE34574"/>
    <property type="gene ID" value="WBGene00005869"/>
    <property type="gene designation" value="srw-122"/>
</dbReference>
<dbReference type="FunCoup" id="O61912">
    <property type="interactions" value="8"/>
</dbReference>
<dbReference type="HOGENOM" id="CLU_043715_1_0_1"/>
<evidence type="ECO:0000256" key="2">
    <source>
        <dbReference type="ARBA" id="ARBA00022692"/>
    </source>
</evidence>
<dbReference type="GeneID" id="186790"/>
<dbReference type="PROSITE" id="PS50262">
    <property type="entry name" value="G_PROTEIN_RECEP_F1_2"/>
    <property type="match status" value="1"/>
</dbReference>
<dbReference type="SMR" id="O61912"/>
<evidence type="ECO:0000256" key="1">
    <source>
        <dbReference type="ARBA" id="ARBA00004370"/>
    </source>
</evidence>
<dbReference type="PANTHER" id="PTHR22751:SF30">
    <property type="entry name" value="G-PROTEIN COUPLED RECEPTORS FAMILY 1 PROFILE DOMAIN-CONTAINING PROTEIN"/>
    <property type="match status" value="1"/>
</dbReference>
<gene>
    <name evidence="7 9" type="primary">srw-122</name>
    <name evidence="7" type="ORF">CELE_H27D07.5</name>
    <name evidence="9" type="ORF">H27D07.5</name>
</gene>
<dbReference type="OrthoDB" id="5871549at2759"/>
<evidence type="ECO:0000313" key="7">
    <source>
        <dbReference type="EMBL" id="CCD66309.1"/>
    </source>
</evidence>
<comment type="subcellular location">
    <subcellularLocation>
        <location evidence="1">Membrane</location>
    </subcellularLocation>
</comment>
<feature type="transmembrane region" description="Helical" evidence="5">
    <location>
        <begin position="99"/>
        <end position="118"/>
    </location>
</feature>
<reference evidence="7 8" key="1">
    <citation type="journal article" date="1998" name="Science">
        <title>Genome sequence of the nematode C. elegans: a platform for investigating biology.</title>
        <authorList>
            <consortium name="The C. elegans sequencing consortium"/>
            <person name="Sulson J.E."/>
            <person name="Waterston R."/>
        </authorList>
    </citation>
    <scope>NUCLEOTIDE SEQUENCE [LARGE SCALE GENOMIC DNA]</scope>
    <source>
        <strain evidence="7 8">Bristol N2</strain>
    </source>
</reference>
<dbReference type="Gene3D" id="1.20.1070.10">
    <property type="entry name" value="Rhodopsin 7-helix transmembrane proteins"/>
    <property type="match status" value="1"/>
</dbReference>
<sequence length="372" mass="42275">MYISDCTDLEFYYEGIQKSTAKSLCKFEKTFYPFSDKLLAHVNEISISSILINLVHFFILTRKPMRTSSINILMAAVAFFDIFTSLLPIEVLFERYKDIFFECLSLDTYGLVLTKALLTVVKDYSRRCSTWLIFFIAFIRTLIIQNPLSSKYEALGKPKASIIVITGICVATFPISMFKFLENEFIESLPRDSCAPNKTYIVNVLSELFMKNDGVIMEYFYLFNSSISDIVPCILLLIVTCLLVWNLFKTSKKKAKMSSVPNNRNSRGKTGLVLCVAIMFFIVQFPYGLSVGSAGIFILAPGAHNMLNQFGYIFSMLITLNTCTHLFVCLFMSSQYRSTTIHVFTCGCIYPKTRMSSGTRIISSPLNNFKQL</sequence>
<proteinExistence type="predicted"/>
<dbReference type="EMBL" id="BX284605">
    <property type="protein sequence ID" value="CCD66309.1"/>
    <property type="molecule type" value="Genomic_DNA"/>
</dbReference>
<evidence type="ECO:0000259" key="6">
    <source>
        <dbReference type="PROSITE" id="PS50262"/>
    </source>
</evidence>
<feature type="transmembrane region" description="Helical" evidence="5">
    <location>
        <begin position="312"/>
        <end position="332"/>
    </location>
</feature>
<accession>O61912</accession>
<dbReference type="AlphaFoldDB" id="O61912"/>
<dbReference type="AGR" id="WB:WBGene00005869"/>
<dbReference type="PaxDb" id="6239-H27D07.5"/>
<keyword evidence="7" id="KW-0675">Receptor</keyword>
<dbReference type="GO" id="GO:0008528">
    <property type="term" value="F:G protein-coupled peptide receptor activity"/>
    <property type="evidence" value="ECO:0007669"/>
    <property type="project" value="InterPro"/>
</dbReference>
<feature type="transmembrane region" description="Helical" evidence="5">
    <location>
        <begin position="72"/>
        <end position="93"/>
    </location>
</feature>
<dbReference type="eggNOG" id="ENOG502RT6A">
    <property type="taxonomic scope" value="Eukaryota"/>
</dbReference>
<dbReference type="KEGG" id="cel:CELE_H27D07.5"/>
<evidence type="ECO:0000313" key="9">
    <source>
        <dbReference type="WormBase" id="H27D07.5"/>
    </source>
</evidence>
<feature type="transmembrane region" description="Helical" evidence="5">
    <location>
        <begin position="38"/>
        <end position="60"/>
    </location>
</feature>
<dbReference type="OMA" id="WITEYIR"/>
<evidence type="ECO:0000256" key="5">
    <source>
        <dbReference type="SAM" id="Phobius"/>
    </source>
</evidence>
<dbReference type="CTD" id="186790"/>
<dbReference type="UCSC" id="H27D07.5">
    <property type="organism name" value="c. elegans"/>
</dbReference>
<dbReference type="CDD" id="cd14978">
    <property type="entry name" value="7tmA_FMRFamide_R-like"/>
    <property type="match status" value="1"/>
</dbReference>
<dbReference type="InterPro" id="IPR017452">
    <property type="entry name" value="GPCR_Rhodpsn_7TM"/>
</dbReference>
<dbReference type="RefSeq" id="NP_503802.2">
    <property type="nucleotide sequence ID" value="NM_071401.2"/>
</dbReference>
<organism evidence="7 8">
    <name type="scientific">Caenorhabditis elegans</name>
    <dbReference type="NCBI Taxonomy" id="6239"/>
    <lineage>
        <taxon>Eukaryota</taxon>
        <taxon>Metazoa</taxon>
        <taxon>Ecdysozoa</taxon>
        <taxon>Nematoda</taxon>
        <taxon>Chromadorea</taxon>
        <taxon>Rhabditida</taxon>
        <taxon>Rhabditina</taxon>
        <taxon>Rhabditomorpha</taxon>
        <taxon>Rhabditoidea</taxon>
        <taxon>Rhabditidae</taxon>
        <taxon>Peloderinae</taxon>
        <taxon>Caenorhabditis</taxon>
    </lineage>
</organism>
<dbReference type="PhylomeDB" id="O61912"/>
<dbReference type="InParanoid" id="O61912"/>
<dbReference type="InterPro" id="IPR019427">
    <property type="entry name" value="7TM_GPCR_serpentine_rcpt_Srw"/>
</dbReference>
<dbReference type="Proteomes" id="UP000001940">
    <property type="component" value="Chromosome V"/>
</dbReference>
<keyword evidence="3 5" id="KW-1133">Transmembrane helix</keyword>
<protein>
    <submittedName>
        <fullName evidence="7">G-protein coupled receptors family 1 profile domain-containing protein</fullName>
    </submittedName>
</protein>
<feature type="transmembrane region" description="Helical" evidence="5">
    <location>
        <begin position="227"/>
        <end position="248"/>
    </location>
</feature>
<feature type="domain" description="G-protein coupled receptors family 1 profile" evidence="6">
    <location>
        <begin position="52"/>
        <end position="329"/>
    </location>
</feature>
<evidence type="ECO:0000256" key="4">
    <source>
        <dbReference type="ARBA" id="ARBA00023136"/>
    </source>
</evidence>
<dbReference type="STRING" id="6239.H27D07.5.1"/>
<feature type="transmembrane region" description="Helical" evidence="5">
    <location>
        <begin position="160"/>
        <end position="180"/>
    </location>
</feature>
<evidence type="ECO:0000256" key="3">
    <source>
        <dbReference type="ARBA" id="ARBA00022989"/>
    </source>
</evidence>
<feature type="transmembrane region" description="Helical" evidence="5">
    <location>
        <begin position="272"/>
        <end position="300"/>
    </location>
</feature>
<dbReference type="Pfam" id="PF10324">
    <property type="entry name" value="7TM_GPCR_Srw"/>
    <property type="match status" value="1"/>
</dbReference>